<dbReference type="Gene3D" id="2.60.120.10">
    <property type="entry name" value="Jelly Rolls"/>
    <property type="match status" value="1"/>
</dbReference>
<evidence type="ECO:0000256" key="1">
    <source>
        <dbReference type="ARBA" id="ARBA00004496"/>
    </source>
</evidence>
<keyword evidence="16" id="KW-1185">Reference proteome</keyword>
<keyword evidence="10 12" id="KW-0413">Isomerase</keyword>
<keyword evidence="9 12" id="KW-0324">Glycolysis</keyword>
<feature type="binding site" evidence="12">
    <location>
        <position position="93"/>
    </location>
    <ligand>
        <name>Fe cation</name>
        <dbReference type="ChEBI" id="CHEBI:24875"/>
    </ligand>
</feature>
<dbReference type="InterPro" id="IPR010551">
    <property type="entry name" value="G6P_isomerase_prok"/>
</dbReference>
<accession>A0ABU8XPH6</accession>
<comment type="pathway">
    <text evidence="2 12">Carbohydrate degradation; glycolysis; D-glyceraldehyde 3-phosphate and glycerone phosphate from D-glucose: step 2/4.</text>
</comment>
<dbReference type="InterPro" id="IPR016758">
    <property type="entry name" value="G6P_isomerase_archaea/bacteria"/>
</dbReference>
<organism evidence="15 16">
    <name type="scientific">Benzoatithermus flavus</name>
    <dbReference type="NCBI Taxonomy" id="3108223"/>
    <lineage>
        <taxon>Bacteria</taxon>
        <taxon>Pseudomonadati</taxon>
        <taxon>Pseudomonadota</taxon>
        <taxon>Alphaproteobacteria</taxon>
        <taxon>Geminicoccales</taxon>
        <taxon>Geminicoccaceae</taxon>
        <taxon>Benzoatithermus</taxon>
    </lineage>
</organism>
<name>A0ABU8XPH6_9PROT</name>
<evidence type="ECO:0000259" key="14">
    <source>
        <dbReference type="Pfam" id="PF06560"/>
    </source>
</evidence>
<keyword evidence="8 12" id="KW-0408">Iron</keyword>
<dbReference type="Pfam" id="PF06560">
    <property type="entry name" value="GPI"/>
    <property type="match status" value="1"/>
</dbReference>
<evidence type="ECO:0000256" key="6">
    <source>
        <dbReference type="ARBA" id="ARBA00022490"/>
    </source>
</evidence>
<evidence type="ECO:0000256" key="4">
    <source>
        <dbReference type="ARBA" id="ARBA00011738"/>
    </source>
</evidence>
<feature type="binding site" evidence="12">
    <location>
        <position position="139"/>
    </location>
    <ligand>
        <name>Fe cation</name>
        <dbReference type="ChEBI" id="CHEBI:24875"/>
    </ligand>
</feature>
<evidence type="ECO:0000256" key="5">
    <source>
        <dbReference type="ARBA" id="ARBA00022432"/>
    </source>
</evidence>
<feature type="binding site" evidence="12">
    <location>
        <position position="91"/>
    </location>
    <ligand>
        <name>Fe cation</name>
        <dbReference type="ChEBI" id="CHEBI:24875"/>
    </ligand>
</feature>
<comment type="subunit">
    <text evidence="4 12 13">Homodimer.</text>
</comment>
<feature type="domain" description="Glucose-6-phosphate isomerase prokaryote" evidence="14">
    <location>
        <begin position="27"/>
        <end position="189"/>
    </location>
</feature>
<dbReference type="HAMAP" id="MF_01410">
    <property type="entry name" value="G6P_isomerase_arch"/>
    <property type="match status" value="1"/>
</dbReference>
<evidence type="ECO:0000256" key="7">
    <source>
        <dbReference type="ARBA" id="ARBA00022723"/>
    </source>
</evidence>
<evidence type="ECO:0000256" key="2">
    <source>
        <dbReference type="ARBA" id="ARBA00004926"/>
    </source>
</evidence>
<keyword evidence="6 12" id="KW-0963">Cytoplasm</keyword>
<dbReference type="GO" id="GO:0016853">
    <property type="term" value="F:isomerase activity"/>
    <property type="evidence" value="ECO:0007669"/>
    <property type="project" value="UniProtKB-KW"/>
</dbReference>
<feature type="binding site" evidence="12">
    <location>
        <position position="100"/>
    </location>
    <ligand>
        <name>Fe cation</name>
        <dbReference type="ChEBI" id="CHEBI:24875"/>
    </ligand>
</feature>
<keyword evidence="7 12" id="KW-0479">Metal-binding</keyword>
<sequence>MELREPGVCTVDVASGELRGATGRYMKTLRDLEGLYEDRAAYAALVRVMGDTVVYAVSDYRPSADAGDMIVGVTRMRPGKVGREFFMTRGHIHARADRPEIYYGESGRGVMLLESPAGEIRTVEIRPRTLCYVPPYWIHRSVNVGPDELVMTFAYPADAGQDYAIIEAAGGMRCRIVDDGRGGWATVDNADYRPRPADLVARIMGRTERAGAERQP</sequence>
<dbReference type="EC" id="5.3.1.9" evidence="12"/>
<dbReference type="InterPro" id="IPR011051">
    <property type="entry name" value="RmlC_Cupin_sf"/>
</dbReference>
<dbReference type="PIRSF" id="PIRSF019325">
    <property type="entry name" value="Glucose-6-phosphate_isomerase"/>
    <property type="match status" value="1"/>
</dbReference>
<evidence type="ECO:0000256" key="13">
    <source>
        <dbReference type="PIRNR" id="PIRNR019325"/>
    </source>
</evidence>
<dbReference type="RefSeq" id="WP_418158842.1">
    <property type="nucleotide sequence ID" value="NZ_JBBLZC010000006.1"/>
</dbReference>
<gene>
    <name evidence="12" type="primary">pgiA</name>
    <name evidence="15" type="ORF">U1T56_07495</name>
</gene>
<keyword evidence="5 12" id="KW-0312">Gluconeogenesis</keyword>
<dbReference type="SUPFAM" id="SSF51182">
    <property type="entry name" value="RmlC-like cupins"/>
    <property type="match status" value="1"/>
</dbReference>
<comment type="similarity">
    <text evidence="3 12 13">Belongs to the archaeal-type GPI family.</text>
</comment>
<evidence type="ECO:0000256" key="10">
    <source>
        <dbReference type="ARBA" id="ARBA00023235"/>
    </source>
</evidence>
<proteinExistence type="inferred from homology"/>
<dbReference type="CDD" id="cd02218">
    <property type="entry name" value="cupin_PGI"/>
    <property type="match status" value="1"/>
</dbReference>
<comment type="catalytic activity">
    <reaction evidence="11 12 13">
        <text>alpha-D-glucose 6-phosphate = beta-D-fructose 6-phosphate</text>
        <dbReference type="Rhea" id="RHEA:11816"/>
        <dbReference type="ChEBI" id="CHEBI:57634"/>
        <dbReference type="ChEBI" id="CHEBI:58225"/>
        <dbReference type="EC" id="5.3.1.9"/>
    </reaction>
</comment>
<protein>
    <recommendedName>
        <fullName evidence="12">Glucose-6-phosphate isomerase</fullName>
        <shortName evidence="12">GPI</shortName>
        <ecNumber evidence="12">5.3.1.9</ecNumber>
    </recommendedName>
    <alternativeName>
        <fullName evidence="12">Phosphoglucose isomerase</fullName>
        <shortName evidence="12">PGI</shortName>
    </alternativeName>
    <alternativeName>
        <fullName evidence="12">Phosphohexose isomerase</fullName>
        <shortName evidence="12">PHI</shortName>
    </alternativeName>
</protein>
<dbReference type="InterPro" id="IPR014710">
    <property type="entry name" value="RmlC-like_jellyroll"/>
</dbReference>
<dbReference type="Proteomes" id="UP001375743">
    <property type="component" value="Unassembled WGS sequence"/>
</dbReference>
<evidence type="ECO:0000256" key="9">
    <source>
        <dbReference type="ARBA" id="ARBA00023152"/>
    </source>
</evidence>
<reference evidence="15 16" key="1">
    <citation type="submission" date="2024-01" db="EMBL/GenBank/DDBJ databases">
        <title>Multi-omics insights into the function and evolution of sodium benzoate biodegradation pathways in Benzoatithermus flavus gen. nov., sp. nov. from hot spring.</title>
        <authorList>
            <person name="Hu C.-J."/>
            <person name="Li W.-J."/>
        </authorList>
    </citation>
    <scope>NUCLEOTIDE SEQUENCE [LARGE SCALE GENOMIC DNA]</scope>
    <source>
        <strain evidence="15 16">SYSU G07066</strain>
    </source>
</reference>
<evidence type="ECO:0000313" key="16">
    <source>
        <dbReference type="Proteomes" id="UP001375743"/>
    </source>
</evidence>
<comment type="subcellular location">
    <subcellularLocation>
        <location evidence="1 12 13">Cytoplasm</location>
    </subcellularLocation>
</comment>
<evidence type="ECO:0000256" key="11">
    <source>
        <dbReference type="ARBA" id="ARBA00029321"/>
    </source>
</evidence>
<evidence type="ECO:0000256" key="12">
    <source>
        <dbReference type="HAMAP-Rule" id="MF_01410"/>
    </source>
</evidence>
<dbReference type="EMBL" id="JBBLZC010000006">
    <property type="protein sequence ID" value="MEK0082989.1"/>
    <property type="molecule type" value="Genomic_DNA"/>
</dbReference>
<evidence type="ECO:0000313" key="15">
    <source>
        <dbReference type="EMBL" id="MEK0082989.1"/>
    </source>
</evidence>
<evidence type="ECO:0000256" key="3">
    <source>
        <dbReference type="ARBA" id="ARBA00006542"/>
    </source>
</evidence>
<evidence type="ECO:0000256" key="8">
    <source>
        <dbReference type="ARBA" id="ARBA00023004"/>
    </source>
</evidence>
<comment type="caution">
    <text evidence="15">The sequence shown here is derived from an EMBL/GenBank/DDBJ whole genome shotgun (WGS) entry which is preliminary data.</text>
</comment>